<organism evidence="1 2">
    <name type="scientific">Paenibacillus wynnii</name>
    <dbReference type="NCBI Taxonomy" id="268407"/>
    <lineage>
        <taxon>Bacteria</taxon>
        <taxon>Bacillati</taxon>
        <taxon>Bacillota</taxon>
        <taxon>Bacilli</taxon>
        <taxon>Bacillales</taxon>
        <taxon>Paenibacillaceae</taxon>
        <taxon>Paenibacillus</taxon>
    </lineage>
</organism>
<dbReference type="EMBL" id="JQCR01000002">
    <property type="protein sequence ID" value="KGE19559.1"/>
    <property type="molecule type" value="Genomic_DNA"/>
</dbReference>
<dbReference type="OrthoDB" id="2706506at2"/>
<keyword evidence="2" id="KW-1185">Reference proteome</keyword>
<accession>A0A098MAI6</accession>
<proteinExistence type="predicted"/>
<evidence type="ECO:0000313" key="2">
    <source>
        <dbReference type="Proteomes" id="UP000029734"/>
    </source>
</evidence>
<evidence type="ECO:0000313" key="1">
    <source>
        <dbReference type="EMBL" id="KGE19559.1"/>
    </source>
</evidence>
<gene>
    <name evidence="1" type="ORF">PWYN_09565</name>
</gene>
<name>A0A098MAI6_9BACL</name>
<dbReference type="RefSeq" id="WP_036650591.1">
    <property type="nucleotide sequence ID" value="NZ_JQCR01000002.1"/>
</dbReference>
<dbReference type="AlphaFoldDB" id="A0A098MAI6"/>
<dbReference type="STRING" id="268407.PWYN_09565"/>
<reference evidence="1 2" key="2">
    <citation type="submission" date="2014-10" db="EMBL/GenBank/DDBJ databases">
        <title>Comparative genomics of the Paenibacillus odorifer group.</title>
        <authorList>
            <person name="Tsai Y.-C."/>
            <person name="Martin N."/>
            <person name="Korlach J."/>
            <person name="Wiedmann M."/>
        </authorList>
    </citation>
    <scope>NUCLEOTIDE SEQUENCE [LARGE SCALE GENOMIC DNA]</scope>
    <source>
        <strain evidence="1 2">DSM 18334</strain>
    </source>
</reference>
<comment type="caution">
    <text evidence="1">The sequence shown here is derived from an EMBL/GenBank/DDBJ whole genome shotgun (WGS) entry which is preliminary data.</text>
</comment>
<protein>
    <recommendedName>
        <fullName evidence="3">Hydrolase</fullName>
    </recommendedName>
</protein>
<sequence>MAANEDKKQYFVSVNHGLIQDVRNETGEYEVWLTAEELTDLQDRLKALEQNDEYSFRRAFVPYKSADHDDAIDQFDEKTVRLYENLRQHGTKETQKVIDELGVIPKLENTGYQDKGYGDGSPTNK</sequence>
<dbReference type="eggNOG" id="ENOG5032T41">
    <property type="taxonomic scope" value="Bacteria"/>
</dbReference>
<evidence type="ECO:0008006" key="3">
    <source>
        <dbReference type="Google" id="ProtNLM"/>
    </source>
</evidence>
<dbReference type="Proteomes" id="UP000029734">
    <property type="component" value="Unassembled WGS sequence"/>
</dbReference>
<reference evidence="1 2" key="1">
    <citation type="submission" date="2014-08" db="EMBL/GenBank/DDBJ databases">
        <authorList>
            <person name="den Bakker H.C."/>
        </authorList>
    </citation>
    <scope>NUCLEOTIDE SEQUENCE [LARGE SCALE GENOMIC DNA]</scope>
    <source>
        <strain evidence="1 2">DSM 18334</strain>
    </source>
</reference>